<dbReference type="GO" id="GO:0004029">
    <property type="term" value="F:aldehyde dehydrogenase (NAD+) activity"/>
    <property type="evidence" value="ECO:0007669"/>
    <property type="project" value="TreeGrafter"/>
</dbReference>
<dbReference type="SUPFAM" id="SSF51735">
    <property type="entry name" value="NAD(P)-binding Rossmann-fold domains"/>
    <property type="match status" value="1"/>
</dbReference>
<dbReference type="EMBL" id="MDJD01000054">
    <property type="protein sequence ID" value="OEJ99139.1"/>
    <property type="molecule type" value="Genomic_DNA"/>
</dbReference>
<dbReference type="Pfam" id="PF03446">
    <property type="entry name" value="NAD_binding_2"/>
    <property type="match status" value="1"/>
</dbReference>
<dbReference type="OrthoDB" id="751203at2"/>
<dbReference type="PANTHER" id="PTHR48079:SF6">
    <property type="entry name" value="NAD(P)-BINDING DOMAIN-CONTAINING PROTEIN-RELATED"/>
    <property type="match status" value="1"/>
</dbReference>
<gene>
    <name evidence="2" type="ORF">A8C32_08160</name>
</gene>
<dbReference type="GO" id="GO:0005737">
    <property type="term" value="C:cytoplasm"/>
    <property type="evidence" value="ECO:0007669"/>
    <property type="project" value="TreeGrafter"/>
</dbReference>
<dbReference type="InterPro" id="IPR036291">
    <property type="entry name" value="NAD(P)-bd_dom_sf"/>
</dbReference>
<evidence type="ECO:0000313" key="2">
    <source>
        <dbReference type="EMBL" id="OEJ99139.1"/>
    </source>
</evidence>
<dbReference type="RefSeq" id="WP_069831822.1">
    <property type="nucleotide sequence ID" value="NZ_MDJD01000054.1"/>
</dbReference>
<comment type="caution">
    <text evidence="2">The sequence shown here is derived from an EMBL/GenBank/DDBJ whole genome shotgun (WGS) entry which is preliminary data.</text>
</comment>
<sequence length="272" mass="30447">MNLKQISIIGSGWLGTPLAVKLLSQGYTVKSSTTSSNKTAELKKQGLTPYVFTLGNPDKDEVIPDFLNSSDIIIINFPPKRIPNIETVYVNQVSAILPYLNPKQNVLFISSTSVYQNNNNWVKEDMVVAPEKKSGEAVYAVEKLLRDTLKERLTILRFSGLIGYDRLPGRFLANKTNIANGKAPINVIHRDDCIGLINAIIKQNCWGEVINGSTDEHPLREDFYTLAAEKIGLTPPTFLKQENILFKKVCNTKSKTLLNYKYQHPDPLKLIA</sequence>
<feature type="domain" description="6-phosphogluconate dehydrogenase NADP-binding" evidence="1">
    <location>
        <begin position="5"/>
        <end position="119"/>
    </location>
</feature>
<dbReference type="InterPro" id="IPR006115">
    <property type="entry name" value="6PGDH_NADP-bd"/>
</dbReference>
<accession>A0A1E5SJ36</accession>
<dbReference type="Proteomes" id="UP000095713">
    <property type="component" value="Unassembled WGS sequence"/>
</dbReference>
<evidence type="ECO:0000313" key="3">
    <source>
        <dbReference type="Proteomes" id="UP000095713"/>
    </source>
</evidence>
<name>A0A1E5SJ36_9FLAO</name>
<evidence type="ECO:0000259" key="1">
    <source>
        <dbReference type="Pfam" id="PF03446"/>
    </source>
</evidence>
<dbReference type="InterPro" id="IPR051783">
    <property type="entry name" value="NAD(P)-dependent_oxidoreduct"/>
</dbReference>
<organism evidence="2 3">
    <name type="scientific">Flavivirga aquatica</name>
    <dbReference type="NCBI Taxonomy" id="1849968"/>
    <lineage>
        <taxon>Bacteria</taxon>
        <taxon>Pseudomonadati</taxon>
        <taxon>Bacteroidota</taxon>
        <taxon>Flavobacteriia</taxon>
        <taxon>Flavobacteriales</taxon>
        <taxon>Flavobacteriaceae</taxon>
        <taxon>Flavivirga</taxon>
    </lineage>
</organism>
<keyword evidence="3" id="KW-1185">Reference proteome</keyword>
<dbReference type="AlphaFoldDB" id="A0A1E5SJ36"/>
<dbReference type="Gene3D" id="3.40.50.720">
    <property type="entry name" value="NAD(P)-binding Rossmann-like Domain"/>
    <property type="match status" value="1"/>
</dbReference>
<dbReference type="PANTHER" id="PTHR48079">
    <property type="entry name" value="PROTEIN YEEZ"/>
    <property type="match status" value="1"/>
</dbReference>
<reference evidence="2 3" key="1">
    <citation type="submission" date="2016-05" db="EMBL/GenBank/DDBJ databases">
        <title>Draft Genome Sequence of Algibacter sp. Strain SK-16 Isolated from the Surface Water of Aburatsubo Inlet.</title>
        <authorList>
            <person name="Wong S.-K."/>
            <person name="Yoshizawa S."/>
            <person name="Nakajima Y."/>
            <person name="Ogura Y."/>
            <person name="Tetsuya H."/>
            <person name="Hamasaki K."/>
        </authorList>
    </citation>
    <scope>NUCLEOTIDE SEQUENCE [LARGE SCALE GENOMIC DNA]</scope>
    <source>
        <strain evidence="2 3">SK-16</strain>
    </source>
</reference>
<protein>
    <submittedName>
        <fullName evidence="2">NAD(P)-dependent oxidoreductase</fullName>
    </submittedName>
</protein>
<dbReference type="STRING" id="1849968.A8C32_08160"/>
<dbReference type="GO" id="GO:0050661">
    <property type="term" value="F:NADP binding"/>
    <property type="evidence" value="ECO:0007669"/>
    <property type="project" value="InterPro"/>
</dbReference>
<proteinExistence type="predicted"/>